<sequence length="852" mass="92608">MSYDRSAINLTNCDREPIHIPGTIQPHGAMIVLNDDGLVSFVSDNIDRFLGDTNRNYVGAHLADVIGGALAHDIANAVAQAGPGHVGGVVLKAKIGDGRHVADITAHRYEGRTFLEFEQPASVEDTEVALHLTQSLVRRVDSLKDFDALFRATARLIRAMLGYDRVMVYRFLHNGAGRVVAEAKEPSLTSFQGQHFPVSDIPVQARKLYVKNWVRVIGDASFVPVPLKPTVPEGEPSVDLSHAHLRSVSSIHCEYLRNMGVAASMSISIVVDGELWGLIACHHNTPKLLSIPLRVATELFAQYFSLHVAAIEHRQQKAAAVTTRSRLDAIIAGVDPNDTVEVTLRTRLREFSSLIASDGAGLWSGGKWWSFGVSPSEAAIPDLMDHVSARAGKLIWDTQNLMGETGNEAEYGSRVSGLLAIPISVSVSASDYLVFFRSEEAHEIEWAGEPRKKEELTENGIRLSPRGSFDTWREDVRHKSLPWTSGDLVVADSIRSYVRDVMLSHNDATEEQRERNEQQRNRLNSEMTHRVKNILALVKSIATQTGSSSDSIDDYTRSFEGRLRALAYAHDQSFAGAEGGELADLIEAEAAMHRFGNMPDRIQVSGEPLGLSEHSFGVFALLLHEMMTNAAKYGSLSVPSGKLDVSWSLTDEGDCRLLWIESGGPEVITPTRRGFGSNLIEKTIAHDLGGTVDIDFDPAGLRATIVLPSEHLRAVSGDRRAVEANPDTAVTHLDGLRVLLVEDQSLIAMDTEELLRALGAAEVTVAANVKSALASIAVSAPDCAVLDLNLGGTTSEDVARELGRLRVPYVFATGYRDGSSVPEGFEAIPVVRKPVSENSLSVALSSVVATER</sequence>
<dbReference type="Gene3D" id="3.30.565.10">
    <property type="entry name" value="Histidine kinase-like ATPase, C-terminal domain"/>
    <property type="match status" value="1"/>
</dbReference>
<dbReference type="Gene3D" id="3.40.50.2300">
    <property type="match status" value="1"/>
</dbReference>
<keyword evidence="4 12" id="KW-0597">Phosphoprotein</keyword>
<accession>A0AA50CKZ1</accession>
<dbReference type="PIRSF" id="PIRSF036397">
    <property type="entry name" value="Bactrphtchrm_rec"/>
    <property type="match status" value="1"/>
</dbReference>
<dbReference type="GO" id="GO:0009584">
    <property type="term" value="P:detection of visible light"/>
    <property type="evidence" value="ECO:0007669"/>
    <property type="project" value="InterPro"/>
</dbReference>
<dbReference type="InterPro" id="IPR035965">
    <property type="entry name" value="PAS-like_dom_sf"/>
</dbReference>
<protein>
    <recommendedName>
        <fullName evidence="2">histidine kinase</fullName>
        <ecNumber evidence="2">2.7.13.3</ecNumber>
    </recommendedName>
</protein>
<dbReference type="Gene3D" id="3.30.450.20">
    <property type="entry name" value="PAS domain"/>
    <property type="match status" value="1"/>
</dbReference>
<dbReference type="RefSeq" id="WP_306037800.1">
    <property type="nucleotide sequence ID" value="NZ_CP132302.1"/>
</dbReference>
<comment type="catalytic activity">
    <reaction evidence="1">
        <text>ATP + protein L-histidine = ADP + protein N-phospho-L-histidine.</text>
        <dbReference type="EC" id="2.7.13.3"/>
    </reaction>
</comment>
<dbReference type="GO" id="GO:0009881">
    <property type="term" value="F:photoreceptor activity"/>
    <property type="evidence" value="ECO:0007669"/>
    <property type="project" value="UniProtKB-KW"/>
</dbReference>
<keyword evidence="11" id="KW-0675">Receptor</keyword>
<evidence type="ECO:0000259" key="14">
    <source>
        <dbReference type="PROSITE" id="PS50110"/>
    </source>
</evidence>
<keyword evidence="7" id="KW-0547">Nucleotide-binding</keyword>
<dbReference type="InterPro" id="IPR029016">
    <property type="entry name" value="GAF-like_dom_sf"/>
</dbReference>
<dbReference type="GO" id="GO:0005524">
    <property type="term" value="F:ATP binding"/>
    <property type="evidence" value="ECO:0007669"/>
    <property type="project" value="UniProtKB-KW"/>
</dbReference>
<dbReference type="SMART" id="SM00448">
    <property type="entry name" value="REC"/>
    <property type="match status" value="1"/>
</dbReference>
<keyword evidence="6" id="KW-0808">Transferase</keyword>
<dbReference type="PANTHER" id="PTHR41523">
    <property type="entry name" value="TWO-COMPONENT SYSTEM SENSOR PROTEIN"/>
    <property type="match status" value="1"/>
</dbReference>
<dbReference type="InterPro" id="IPR043150">
    <property type="entry name" value="Phytochrome_PHY_sf"/>
</dbReference>
<evidence type="ECO:0000256" key="3">
    <source>
        <dbReference type="ARBA" id="ARBA00022543"/>
    </source>
</evidence>
<dbReference type="GO" id="GO:0000160">
    <property type="term" value="P:phosphorelay signal transduction system"/>
    <property type="evidence" value="ECO:0007669"/>
    <property type="project" value="InterPro"/>
</dbReference>
<keyword evidence="3" id="KW-0600">Photoreceptor protein</keyword>
<dbReference type="InterPro" id="IPR036890">
    <property type="entry name" value="HATPase_C_sf"/>
</dbReference>
<dbReference type="Pfam" id="PF01590">
    <property type="entry name" value="GAF"/>
    <property type="match status" value="1"/>
</dbReference>
<evidence type="ECO:0000256" key="5">
    <source>
        <dbReference type="ARBA" id="ARBA00022606"/>
    </source>
</evidence>
<evidence type="ECO:0000256" key="8">
    <source>
        <dbReference type="ARBA" id="ARBA00022777"/>
    </source>
</evidence>
<evidence type="ECO:0000313" key="16">
    <source>
        <dbReference type="Proteomes" id="UP001234585"/>
    </source>
</evidence>
<evidence type="ECO:0000256" key="1">
    <source>
        <dbReference type="ARBA" id="ARBA00000085"/>
    </source>
</evidence>
<evidence type="ECO:0000256" key="9">
    <source>
        <dbReference type="ARBA" id="ARBA00022840"/>
    </source>
</evidence>
<dbReference type="Gene3D" id="3.30.450.270">
    <property type="match status" value="1"/>
</dbReference>
<dbReference type="SUPFAM" id="SSF52172">
    <property type="entry name" value="CheY-like"/>
    <property type="match status" value="1"/>
</dbReference>
<evidence type="ECO:0000256" key="4">
    <source>
        <dbReference type="ARBA" id="ARBA00022553"/>
    </source>
</evidence>
<feature type="domain" description="Phytochrome chromophore attachment site" evidence="13">
    <location>
        <begin position="145"/>
        <end position="302"/>
    </location>
</feature>
<dbReference type="Proteomes" id="UP001234585">
    <property type="component" value="Chromosome"/>
</dbReference>
<gene>
    <name evidence="15" type="ORF">Q9313_02305</name>
</gene>
<dbReference type="Gene3D" id="3.30.450.40">
    <property type="match status" value="1"/>
</dbReference>
<dbReference type="InterPro" id="IPR001294">
    <property type="entry name" value="Phytochrome"/>
</dbReference>
<evidence type="ECO:0000256" key="10">
    <source>
        <dbReference type="ARBA" id="ARBA00022991"/>
    </source>
</evidence>
<keyword evidence="8" id="KW-0418">Kinase</keyword>
<dbReference type="InterPro" id="IPR001789">
    <property type="entry name" value="Sig_transdc_resp-reg_receiver"/>
</dbReference>
<evidence type="ECO:0000256" key="2">
    <source>
        <dbReference type="ARBA" id="ARBA00012438"/>
    </source>
</evidence>
<dbReference type="Pfam" id="PF07536">
    <property type="entry name" value="HWE_HK"/>
    <property type="match status" value="1"/>
</dbReference>
<keyword evidence="9" id="KW-0067">ATP-binding</keyword>
<dbReference type="PRINTS" id="PR01033">
    <property type="entry name" value="PHYTOCHROME"/>
</dbReference>
<dbReference type="PROSITE" id="PS50046">
    <property type="entry name" value="PHYTOCHROME_2"/>
    <property type="match status" value="1"/>
</dbReference>
<dbReference type="SUPFAM" id="SSF55785">
    <property type="entry name" value="PYP-like sensor domain (PAS domain)"/>
    <property type="match status" value="1"/>
</dbReference>
<dbReference type="InterPro" id="IPR013654">
    <property type="entry name" value="PAS_2"/>
</dbReference>
<keyword evidence="16" id="KW-1185">Reference proteome</keyword>
<dbReference type="SMART" id="SM00911">
    <property type="entry name" value="HWE_HK"/>
    <property type="match status" value="1"/>
</dbReference>
<evidence type="ECO:0000256" key="7">
    <source>
        <dbReference type="ARBA" id="ARBA00022741"/>
    </source>
</evidence>
<dbReference type="GO" id="GO:0004673">
    <property type="term" value="F:protein histidine kinase activity"/>
    <property type="evidence" value="ECO:0007669"/>
    <property type="project" value="UniProtKB-EC"/>
</dbReference>
<dbReference type="EMBL" id="CP132302">
    <property type="protein sequence ID" value="WLR97883.1"/>
    <property type="molecule type" value="Genomic_DNA"/>
</dbReference>
<evidence type="ECO:0000313" key="15">
    <source>
        <dbReference type="EMBL" id="WLR97883.1"/>
    </source>
</evidence>
<proteinExistence type="predicted"/>
<feature type="modified residue" description="4-aspartylphosphate" evidence="12">
    <location>
        <position position="787"/>
    </location>
</feature>
<reference evidence="15 16" key="1">
    <citation type="submission" date="2023-08" db="EMBL/GenBank/DDBJ databases">
        <title>Pathogen: clinical or host-associated sample.</title>
        <authorList>
            <person name="Hergert J."/>
            <person name="Casey R."/>
            <person name="Wagner J."/>
            <person name="Young E.L."/>
            <person name="Oakeson K.F."/>
        </authorList>
    </citation>
    <scope>NUCLEOTIDE SEQUENCE [LARGE SCALE GENOMIC DNA]</scope>
    <source>
        <strain evidence="15 16">1760953</strain>
    </source>
</reference>
<keyword evidence="5" id="KW-0716">Sensory transduction</keyword>
<dbReference type="AlphaFoldDB" id="A0AA50CKZ1"/>
<dbReference type="Pfam" id="PF00072">
    <property type="entry name" value="Response_reg"/>
    <property type="match status" value="1"/>
</dbReference>
<name>A0AA50CKZ1_9HYPH</name>
<dbReference type="SMART" id="SM00065">
    <property type="entry name" value="GAF"/>
    <property type="match status" value="1"/>
</dbReference>
<dbReference type="SUPFAM" id="SSF55781">
    <property type="entry name" value="GAF domain-like"/>
    <property type="match status" value="2"/>
</dbReference>
<dbReference type="InterPro" id="IPR011102">
    <property type="entry name" value="Sig_transdc_His_kinase_HWE"/>
</dbReference>
<organism evidence="15 16">
    <name type="scientific">Shinella sumterensis</name>
    <dbReference type="NCBI Taxonomy" id="1967501"/>
    <lineage>
        <taxon>Bacteria</taxon>
        <taxon>Pseudomonadati</taxon>
        <taxon>Pseudomonadota</taxon>
        <taxon>Alphaproteobacteria</taxon>
        <taxon>Hyphomicrobiales</taxon>
        <taxon>Rhizobiaceae</taxon>
        <taxon>Shinella</taxon>
    </lineage>
</organism>
<dbReference type="InterPro" id="IPR016132">
    <property type="entry name" value="Phyto_chromo_attachment"/>
</dbReference>
<evidence type="ECO:0000256" key="6">
    <source>
        <dbReference type="ARBA" id="ARBA00022679"/>
    </source>
</evidence>
<evidence type="ECO:0000256" key="12">
    <source>
        <dbReference type="PROSITE-ProRule" id="PRU00169"/>
    </source>
</evidence>
<dbReference type="PANTHER" id="PTHR41523:SF7">
    <property type="entry name" value="HISTIDINE KINASE"/>
    <property type="match status" value="1"/>
</dbReference>
<dbReference type="PROSITE" id="PS50110">
    <property type="entry name" value="RESPONSE_REGULATORY"/>
    <property type="match status" value="1"/>
</dbReference>
<dbReference type="InterPro" id="IPR011006">
    <property type="entry name" value="CheY-like_superfamily"/>
</dbReference>
<dbReference type="EC" id="2.7.13.3" evidence="2"/>
<dbReference type="GO" id="GO:0006355">
    <property type="term" value="P:regulation of DNA-templated transcription"/>
    <property type="evidence" value="ECO:0007669"/>
    <property type="project" value="InterPro"/>
</dbReference>
<dbReference type="InterPro" id="IPR013515">
    <property type="entry name" value="Phytochrome_cen-reg"/>
</dbReference>
<evidence type="ECO:0000259" key="13">
    <source>
        <dbReference type="PROSITE" id="PS50046"/>
    </source>
</evidence>
<keyword evidence="10" id="KW-0157">Chromophore</keyword>
<dbReference type="Pfam" id="PF00360">
    <property type="entry name" value="PHY"/>
    <property type="match status" value="1"/>
</dbReference>
<evidence type="ECO:0000256" key="11">
    <source>
        <dbReference type="ARBA" id="ARBA00023170"/>
    </source>
</evidence>
<dbReference type="Pfam" id="PF08446">
    <property type="entry name" value="PAS_2"/>
    <property type="match status" value="1"/>
</dbReference>
<dbReference type="InterPro" id="IPR009219">
    <property type="entry name" value="Bactrphtchr_CheY"/>
</dbReference>
<dbReference type="InterPro" id="IPR003018">
    <property type="entry name" value="GAF"/>
</dbReference>
<feature type="domain" description="Response regulatory" evidence="14">
    <location>
        <begin position="737"/>
        <end position="848"/>
    </location>
</feature>